<evidence type="ECO:0000256" key="1">
    <source>
        <dbReference type="SAM" id="Phobius"/>
    </source>
</evidence>
<dbReference type="InterPro" id="IPR001173">
    <property type="entry name" value="Glyco_trans_2-like"/>
</dbReference>
<dbReference type="GO" id="GO:0016740">
    <property type="term" value="F:transferase activity"/>
    <property type="evidence" value="ECO:0007669"/>
    <property type="project" value="UniProtKB-KW"/>
</dbReference>
<dbReference type="Proteomes" id="UP000069205">
    <property type="component" value="Chromosome"/>
</dbReference>
<dbReference type="PATRIC" id="fig|42253.5.peg.1761"/>
<dbReference type="OrthoDB" id="9771846at2"/>
<accession>A0A0K2GC78</accession>
<proteinExistence type="predicted"/>
<evidence type="ECO:0000313" key="3">
    <source>
        <dbReference type="EMBL" id="ALA58212.1"/>
    </source>
</evidence>
<keyword evidence="4" id="KW-1185">Reference proteome</keyword>
<dbReference type="SUPFAM" id="SSF53448">
    <property type="entry name" value="Nucleotide-diphospho-sugar transferases"/>
    <property type="match status" value="1"/>
</dbReference>
<keyword evidence="1" id="KW-0472">Membrane</keyword>
<dbReference type="RefSeq" id="WP_053379404.1">
    <property type="nucleotide sequence ID" value="NZ_CP011801.1"/>
</dbReference>
<dbReference type="STRING" id="42253.NITMOv2_1792"/>
<dbReference type="EMBL" id="CP011801">
    <property type="protein sequence ID" value="ALA58212.1"/>
    <property type="molecule type" value="Genomic_DNA"/>
</dbReference>
<keyword evidence="3" id="KW-0808">Transferase</keyword>
<keyword evidence="1" id="KW-1133">Transmembrane helix</keyword>
<dbReference type="AlphaFoldDB" id="A0A0K2GC78"/>
<gene>
    <name evidence="3" type="ORF">NITMOv2_1792</name>
</gene>
<dbReference type="Pfam" id="PF00535">
    <property type="entry name" value="Glycos_transf_2"/>
    <property type="match status" value="1"/>
</dbReference>
<dbReference type="Gene3D" id="3.90.550.10">
    <property type="entry name" value="Spore Coat Polysaccharide Biosynthesis Protein SpsA, Chain A"/>
    <property type="match status" value="1"/>
</dbReference>
<organism evidence="3 4">
    <name type="scientific">Nitrospira moscoviensis</name>
    <dbReference type="NCBI Taxonomy" id="42253"/>
    <lineage>
        <taxon>Bacteria</taxon>
        <taxon>Pseudomonadati</taxon>
        <taxon>Nitrospirota</taxon>
        <taxon>Nitrospiria</taxon>
        <taxon>Nitrospirales</taxon>
        <taxon>Nitrospiraceae</taxon>
        <taxon>Nitrospira</taxon>
    </lineage>
</organism>
<name>A0A0K2GC78_NITMO</name>
<keyword evidence="1" id="KW-0812">Transmembrane</keyword>
<dbReference type="KEGG" id="nmv:NITMOv2_1792"/>
<evidence type="ECO:0000259" key="2">
    <source>
        <dbReference type="Pfam" id="PF00535"/>
    </source>
</evidence>
<dbReference type="PANTHER" id="PTHR43179">
    <property type="entry name" value="RHAMNOSYLTRANSFERASE WBBL"/>
    <property type="match status" value="1"/>
</dbReference>
<dbReference type="InterPro" id="IPR029044">
    <property type="entry name" value="Nucleotide-diphossugar_trans"/>
</dbReference>
<dbReference type="CDD" id="cd04186">
    <property type="entry name" value="GT_2_like_c"/>
    <property type="match status" value="1"/>
</dbReference>
<feature type="transmembrane region" description="Helical" evidence="1">
    <location>
        <begin position="256"/>
        <end position="276"/>
    </location>
</feature>
<sequence>MDVAIGIVNWNTWTLLEPCLRSLTEGTKGVSAQIIVVDNGSADGSAANVRTRFPEVMLIANEANVGFARGTNQAYAMAKGRYFLLLNPDTVARPGAVASMARFLDETPAAAGVTCRLVNPDGSFQRIYTRLPAWRYVLAVHTVCRAFRPNNKFAHEFYMVDDPFDRAMAVEQPSASCLMIRRALFPGPVLLDERFPILFNDTDLYRRIHDRGLRFFFSPAGEVLHHRGGGGVGQMGDDGIIDYLICLVRYYRKHEGWAAAAFLWCLFTAGSVLILLKGLGEVMLGAKTIAWLRHESKRRFRLARCRERFSYPAGITPAVPYRPAMPEGTQ</sequence>
<feature type="domain" description="Glycosyltransferase 2-like" evidence="2">
    <location>
        <begin position="5"/>
        <end position="132"/>
    </location>
</feature>
<evidence type="ECO:0000313" key="4">
    <source>
        <dbReference type="Proteomes" id="UP000069205"/>
    </source>
</evidence>
<dbReference type="PANTHER" id="PTHR43179:SF7">
    <property type="entry name" value="RHAMNOSYLTRANSFERASE WBBL"/>
    <property type="match status" value="1"/>
</dbReference>
<protein>
    <submittedName>
        <fullName evidence="3">Putative Glycosyl transferase family 2</fullName>
    </submittedName>
</protein>
<reference evidence="3 4" key="1">
    <citation type="journal article" date="2015" name="Proc. Natl. Acad. Sci. U.S.A.">
        <title>Expanded metabolic versatility of ubiquitous nitrite-oxidizing bacteria from the genus Nitrospira.</title>
        <authorList>
            <person name="Koch H."/>
            <person name="Lucker S."/>
            <person name="Albertsen M."/>
            <person name="Kitzinger K."/>
            <person name="Herbold C."/>
            <person name="Spieck E."/>
            <person name="Nielsen P.H."/>
            <person name="Wagner M."/>
            <person name="Daims H."/>
        </authorList>
    </citation>
    <scope>NUCLEOTIDE SEQUENCE [LARGE SCALE GENOMIC DNA]</scope>
    <source>
        <strain evidence="3 4">NSP M-1</strain>
    </source>
</reference>